<dbReference type="GO" id="GO:0030288">
    <property type="term" value="C:outer membrane-bounded periplasmic space"/>
    <property type="evidence" value="ECO:0007669"/>
    <property type="project" value="TreeGrafter"/>
</dbReference>
<dbReference type="PANTHER" id="PTHR37481:SF1">
    <property type="entry name" value="LIPOPOLYSACCHARIDE EXPORT SYSTEM PROTEIN LPTC"/>
    <property type="match status" value="1"/>
</dbReference>
<keyword evidence="1 6" id="KW-1003">Cell membrane</keyword>
<evidence type="ECO:0000256" key="6">
    <source>
        <dbReference type="HAMAP-Rule" id="MF_01915"/>
    </source>
</evidence>
<dbReference type="AlphaFoldDB" id="A0A0S2SQ64"/>
<dbReference type="NCBIfam" id="TIGR04409">
    <property type="entry name" value="LptC_YrbK"/>
    <property type="match status" value="1"/>
</dbReference>
<evidence type="ECO:0000256" key="1">
    <source>
        <dbReference type="ARBA" id="ARBA00022475"/>
    </source>
</evidence>
<dbReference type="HAMAP" id="MF_01915">
    <property type="entry name" value="LPS_assembly_LptC"/>
    <property type="match status" value="1"/>
</dbReference>
<comment type="subcellular location">
    <subcellularLocation>
        <location evidence="6">Cell inner membrane</location>
        <topology evidence="6">Single-pass membrane protein</topology>
    </subcellularLocation>
</comment>
<dbReference type="InterPro" id="IPR010664">
    <property type="entry name" value="LipoPS_assembly_LptC-rel"/>
</dbReference>
<comment type="function">
    <text evidence="6">Involved in the assembly of lipopolysaccharide (LPS). Required for the translocation of LPS from the inner membrane to the outer membrane. Facilitates the transfer of LPS from the inner membrane to the periplasmic protein LptA. Could be a docking site for LptA.</text>
</comment>
<dbReference type="InterPro" id="IPR026265">
    <property type="entry name" value="LptC"/>
</dbReference>
<keyword evidence="2 6" id="KW-0997">Cell inner membrane</keyword>
<dbReference type="Gene3D" id="2.60.450.10">
    <property type="entry name" value="Lipopolysaccharide (LPS) transport protein A like domain"/>
    <property type="match status" value="1"/>
</dbReference>
<protein>
    <recommendedName>
        <fullName evidence="6 7">Lipopolysaccharide export system protein LptC</fullName>
    </recommendedName>
</protein>
<dbReference type="GO" id="GO:0043165">
    <property type="term" value="P:Gram-negative-bacterium-type cell outer membrane assembly"/>
    <property type="evidence" value="ECO:0007669"/>
    <property type="project" value="UniProtKB-UniRule"/>
</dbReference>
<evidence type="ECO:0000256" key="4">
    <source>
        <dbReference type="ARBA" id="ARBA00022989"/>
    </source>
</evidence>
<proteinExistence type="inferred from homology"/>
<dbReference type="InterPro" id="IPR052363">
    <property type="entry name" value="LPS_export_LptC"/>
</dbReference>
<dbReference type="EMBL" id="CP013067">
    <property type="protein sequence ID" value="ALP43769.1"/>
    <property type="molecule type" value="Genomic_DNA"/>
</dbReference>
<keyword evidence="5 6" id="KW-0472">Membrane</keyword>
<dbReference type="RefSeq" id="WP_060587282.1">
    <property type="nucleotide sequence ID" value="NZ_CP013067.1"/>
</dbReference>
<keyword evidence="4 6" id="KW-1133">Transmembrane helix</keyword>
<evidence type="ECO:0000256" key="2">
    <source>
        <dbReference type="ARBA" id="ARBA00022519"/>
    </source>
</evidence>
<evidence type="ECO:0000313" key="9">
    <source>
        <dbReference type="Proteomes" id="UP000058114"/>
    </source>
</evidence>
<comment type="function">
    <text evidence="7">Required for the translocation of lipopolysaccharide (LPS) from the inner membrane to the outer membrane.</text>
</comment>
<accession>A0A0S2SQ64</accession>
<name>A0A0S2SQ64_9GAMM</name>
<reference evidence="8 9" key="2">
    <citation type="journal article" date="2016" name="Genome Announc.">
        <title>Complete Genome Sequence of the Highly Virulent Aeromonas schubertii Strain WL1483, Isolated from Diseased Snakehead Fish (Channa argus) in China.</title>
        <authorList>
            <person name="Liu L."/>
            <person name="Li N."/>
            <person name="Zhang D."/>
            <person name="Fu X."/>
            <person name="Shi C."/>
            <person name="Lin Q."/>
            <person name="Hao G."/>
        </authorList>
    </citation>
    <scope>NUCLEOTIDE SEQUENCE [LARGE SCALE GENOMIC DNA]</scope>
    <source>
        <strain evidence="8 9">WL1483</strain>
    </source>
</reference>
<evidence type="ECO:0000256" key="7">
    <source>
        <dbReference type="PIRNR" id="PIRNR028513"/>
    </source>
</evidence>
<evidence type="ECO:0000256" key="5">
    <source>
        <dbReference type="ARBA" id="ARBA00023136"/>
    </source>
</evidence>
<dbReference type="Proteomes" id="UP000058114">
    <property type="component" value="Chromosome"/>
</dbReference>
<dbReference type="GO" id="GO:0015221">
    <property type="term" value="F:lipopolysaccharide transmembrane transporter activity"/>
    <property type="evidence" value="ECO:0007669"/>
    <property type="project" value="InterPro"/>
</dbReference>
<dbReference type="PANTHER" id="PTHR37481">
    <property type="entry name" value="LIPOPOLYSACCHARIDE EXPORT SYSTEM PROTEIN LPTC"/>
    <property type="match status" value="1"/>
</dbReference>
<reference evidence="9" key="1">
    <citation type="submission" date="2015-10" db="EMBL/GenBank/DDBJ databases">
        <title>Complete Genome Sequence of Aeromonas schubertii strain WL1483.</title>
        <authorList>
            <person name="Liu L."/>
        </authorList>
    </citation>
    <scope>NUCLEOTIDE SEQUENCE [LARGE SCALE GENOMIC DNA]</scope>
    <source>
        <strain evidence="9">WL1483</strain>
    </source>
</reference>
<dbReference type="PATRIC" id="fig|652.5.peg.3503"/>
<evidence type="ECO:0000313" key="8">
    <source>
        <dbReference type="EMBL" id="ALP43769.1"/>
    </source>
</evidence>
<gene>
    <name evidence="6" type="primary">lptC</name>
    <name evidence="8" type="ORF">WL1483_4350</name>
</gene>
<comment type="subunit">
    <text evidence="6">Component of the lipopolysaccharide transport and assembly complex. Interacts with LptA and the LptBFG transporter complex.</text>
</comment>
<dbReference type="GO" id="GO:0017089">
    <property type="term" value="F:glycolipid transfer activity"/>
    <property type="evidence" value="ECO:0007669"/>
    <property type="project" value="TreeGrafter"/>
</dbReference>
<evidence type="ECO:0000256" key="3">
    <source>
        <dbReference type="ARBA" id="ARBA00022692"/>
    </source>
</evidence>
<comment type="similarity">
    <text evidence="6 7">Belongs to the LptC family.</text>
</comment>
<dbReference type="PROSITE" id="PS51257">
    <property type="entry name" value="PROKAR_LIPOPROTEIN"/>
    <property type="match status" value="1"/>
</dbReference>
<dbReference type="PIRSF" id="PIRSF028513">
    <property type="entry name" value="LptC"/>
    <property type="match status" value="1"/>
</dbReference>
<sequence>MNRQTLLFGVLFIVALACWQVLNKPVATVEPTQKEHFQPDFVARDMVTLQYDEEGRLQDRFESVYAEYFRAIEMVNMTQPIFYRYDEQGRPEWRLTAEEGVLNVGDNAILRRKVQVDGLLEEGPVKRLDTEYMELDLNNQDIRSNQEVKMLGKDLQTEGLGLRGNLDKRYFELLEQSHAIYFNEKR</sequence>
<organism evidence="8 9">
    <name type="scientific">Aeromonas schubertii</name>
    <dbReference type="NCBI Taxonomy" id="652"/>
    <lineage>
        <taxon>Bacteria</taxon>
        <taxon>Pseudomonadati</taxon>
        <taxon>Pseudomonadota</taxon>
        <taxon>Gammaproteobacteria</taxon>
        <taxon>Aeromonadales</taxon>
        <taxon>Aeromonadaceae</taxon>
        <taxon>Aeromonas</taxon>
    </lineage>
</organism>
<keyword evidence="3 6" id="KW-0812">Transmembrane</keyword>
<dbReference type="Pfam" id="PF06835">
    <property type="entry name" value="LptC"/>
    <property type="match status" value="1"/>
</dbReference>
<dbReference type="KEGG" id="asr:WL1483_4350"/>
<dbReference type="GO" id="GO:0005886">
    <property type="term" value="C:plasma membrane"/>
    <property type="evidence" value="ECO:0007669"/>
    <property type="project" value="UniProtKB-SubCell"/>
</dbReference>